<proteinExistence type="inferred from homology"/>
<gene>
    <name evidence="5" type="ORF">BKCO1_1000085</name>
</gene>
<evidence type="ECO:0000313" key="6">
    <source>
        <dbReference type="Proteomes" id="UP000183809"/>
    </source>
</evidence>
<dbReference type="InterPro" id="IPR002347">
    <property type="entry name" value="SDR_fam"/>
</dbReference>
<dbReference type="PANTHER" id="PTHR43180">
    <property type="entry name" value="3-OXOACYL-(ACYL-CARRIER-PROTEIN) REDUCTASE (AFU_ORTHOLOGUE AFUA_6G11210)"/>
    <property type="match status" value="1"/>
</dbReference>
<evidence type="ECO:0000313" key="5">
    <source>
        <dbReference type="EMBL" id="OJD36635.1"/>
    </source>
</evidence>
<name>A0A1J9RVK0_9PEZI</name>
<dbReference type="Gene3D" id="3.40.50.720">
    <property type="entry name" value="NAD(P)-binding Rossmann-like Domain"/>
    <property type="match status" value="1"/>
</dbReference>
<dbReference type="GO" id="GO:0016491">
    <property type="term" value="F:oxidoreductase activity"/>
    <property type="evidence" value="ECO:0007669"/>
    <property type="project" value="UniProtKB-KW"/>
</dbReference>
<dbReference type="InterPro" id="IPR020904">
    <property type="entry name" value="Sc_DH/Rdtase_CS"/>
</dbReference>
<dbReference type="InterPro" id="IPR036291">
    <property type="entry name" value="NAD(P)-bd_dom_sf"/>
</dbReference>
<dbReference type="EMBL" id="MNUE01000010">
    <property type="protein sequence ID" value="OJD36635.1"/>
    <property type="molecule type" value="Genomic_DNA"/>
</dbReference>
<dbReference type="Pfam" id="PF00106">
    <property type="entry name" value="adh_short"/>
    <property type="match status" value="1"/>
</dbReference>
<keyword evidence="2" id="KW-0521">NADP</keyword>
<evidence type="ECO:0000256" key="1">
    <source>
        <dbReference type="ARBA" id="ARBA00006484"/>
    </source>
</evidence>
<dbReference type="OrthoDB" id="5371740at2759"/>
<keyword evidence="6" id="KW-1185">Reference proteome</keyword>
<dbReference type="RefSeq" id="XP_020132895.1">
    <property type="nucleotide sequence ID" value="XM_020269443.1"/>
</dbReference>
<dbReference type="SUPFAM" id="SSF51735">
    <property type="entry name" value="NAD(P)-binding Rossmann-fold domains"/>
    <property type="match status" value="1"/>
</dbReference>
<feature type="region of interest" description="Disordered" evidence="4">
    <location>
        <begin position="302"/>
        <end position="340"/>
    </location>
</feature>
<comment type="caution">
    <text evidence="5">The sequence shown here is derived from an EMBL/GenBank/DDBJ whole genome shotgun (WGS) entry which is preliminary data.</text>
</comment>
<dbReference type="AlphaFoldDB" id="A0A1J9RVK0"/>
<dbReference type="Proteomes" id="UP000183809">
    <property type="component" value="Unassembled WGS sequence"/>
</dbReference>
<dbReference type="PROSITE" id="PS00061">
    <property type="entry name" value="ADH_SHORT"/>
    <property type="match status" value="1"/>
</dbReference>
<dbReference type="GeneID" id="31009702"/>
<protein>
    <submittedName>
        <fullName evidence="5">15-hydroxyprostaglandin dehydrogenase</fullName>
    </submittedName>
</protein>
<dbReference type="PANTHER" id="PTHR43180:SF33">
    <property type="entry name" value="15-HYDROXYPROSTAGLANDIN DEHYDROGENASE [NAD(+)]-LIKE"/>
    <property type="match status" value="1"/>
</dbReference>
<keyword evidence="3" id="KW-0560">Oxidoreductase</keyword>
<evidence type="ECO:0000256" key="4">
    <source>
        <dbReference type="SAM" id="MobiDB-lite"/>
    </source>
</evidence>
<sequence>MSNPVAVITGASSGIGLALTQHLLSKSWDVVLLDLNPPPASASLPADRHLFLRTDVSSWPSQAAAFARAHSWRQRLDLAALNAGIDDRDSIFPALPASITPASPPPTEPDTTTFAVNLLGVYAGIKLFAHYASIPLQPPATSAASPPRPRPRPTIIVTSSAAGLYPLPAVPQYAATKHALIGLVRSLAPSAAARGFAVNAVCPDMVPSNLAPPGLMEAYPAAGKTSMATMMRAFDELLPRAAFGDDAEDDSTRNGMVVEASVGEVVYREAPAPNAKAVGPEVAALWDRVYRERNIRFAREAEERARRRTAGAGAGADEGRGGGGGGGGSGSGGGGRESKL</sequence>
<dbReference type="STRING" id="236234.A0A1J9RVK0"/>
<evidence type="ECO:0000256" key="3">
    <source>
        <dbReference type="ARBA" id="ARBA00023002"/>
    </source>
</evidence>
<dbReference type="PRINTS" id="PR00081">
    <property type="entry name" value="GDHRDH"/>
</dbReference>
<reference evidence="5 6" key="1">
    <citation type="submission" date="2016-10" db="EMBL/GenBank/DDBJ databases">
        <title>Proteomics and genomics reveal pathogen-plant mechanisms compatible with a hemibiotrophic lifestyle of Diplodia corticola.</title>
        <authorList>
            <person name="Fernandes I."/>
            <person name="De Jonge R."/>
            <person name="Van De Peer Y."/>
            <person name="Devreese B."/>
            <person name="Alves A."/>
            <person name="Esteves A.C."/>
        </authorList>
    </citation>
    <scope>NUCLEOTIDE SEQUENCE [LARGE SCALE GENOMIC DNA]</scope>
    <source>
        <strain evidence="5 6">CBS 112549</strain>
    </source>
</reference>
<comment type="similarity">
    <text evidence="1">Belongs to the short-chain dehydrogenases/reductases (SDR) family.</text>
</comment>
<accession>A0A1J9RVK0</accession>
<evidence type="ECO:0000256" key="2">
    <source>
        <dbReference type="ARBA" id="ARBA00022857"/>
    </source>
</evidence>
<feature type="compositionally biased region" description="Gly residues" evidence="4">
    <location>
        <begin position="312"/>
        <end position="340"/>
    </location>
</feature>
<organism evidence="5 6">
    <name type="scientific">Diplodia corticola</name>
    <dbReference type="NCBI Taxonomy" id="236234"/>
    <lineage>
        <taxon>Eukaryota</taxon>
        <taxon>Fungi</taxon>
        <taxon>Dikarya</taxon>
        <taxon>Ascomycota</taxon>
        <taxon>Pezizomycotina</taxon>
        <taxon>Dothideomycetes</taxon>
        <taxon>Dothideomycetes incertae sedis</taxon>
        <taxon>Botryosphaeriales</taxon>
        <taxon>Botryosphaeriaceae</taxon>
        <taxon>Diplodia</taxon>
    </lineage>
</organism>